<feature type="non-terminal residue" evidence="2">
    <location>
        <position position="1"/>
    </location>
</feature>
<feature type="compositionally biased region" description="Basic residues" evidence="1">
    <location>
        <begin position="1"/>
        <end position="12"/>
    </location>
</feature>
<feature type="region of interest" description="Disordered" evidence="1">
    <location>
        <begin position="60"/>
        <end position="82"/>
    </location>
</feature>
<feature type="non-terminal residue" evidence="2">
    <location>
        <position position="82"/>
    </location>
</feature>
<accession>A0A382G0X6</accession>
<sequence length="82" mass="9196">VQRRDTLRRRPGRQGQRFGPVPVRRPHRSAADAARAHRLRHRRGPACRCHDHFGHPGAELVEDPHIGAHDDSAPGATRLVPL</sequence>
<protein>
    <submittedName>
        <fullName evidence="2">Uncharacterized protein</fullName>
    </submittedName>
</protein>
<proteinExistence type="predicted"/>
<dbReference type="AlphaFoldDB" id="A0A382G0X6"/>
<name>A0A382G0X6_9ZZZZ</name>
<reference evidence="2" key="1">
    <citation type="submission" date="2018-05" db="EMBL/GenBank/DDBJ databases">
        <authorList>
            <person name="Lanie J.A."/>
            <person name="Ng W.-L."/>
            <person name="Kazmierczak K.M."/>
            <person name="Andrzejewski T.M."/>
            <person name="Davidsen T.M."/>
            <person name="Wayne K.J."/>
            <person name="Tettelin H."/>
            <person name="Glass J.I."/>
            <person name="Rusch D."/>
            <person name="Podicherti R."/>
            <person name="Tsui H.-C.T."/>
            <person name="Winkler M.E."/>
        </authorList>
    </citation>
    <scope>NUCLEOTIDE SEQUENCE</scope>
</reference>
<organism evidence="2">
    <name type="scientific">marine metagenome</name>
    <dbReference type="NCBI Taxonomy" id="408172"/>
    <lineage>
        <taxon>unclassified sequences</taxon>
        <taxon>metagenomes</taxon>
        <taxon>ecological metagenomes</taxon>
    </lineage>
</organism>
<feature type="compositionally biased region" description="Basic and acidic residues" evidence="1">
    <location>
        <begin position="62"/>
        <end position="72"/>
    </location>
</feature>
<evidence type="ECO:0000313" key="2">
    <source>
        <dbReference type="EMBL" id="SVB68254.1"/>
    </source>
</evidence>
<evidence type="ECO:0000256" key="1">
    <source>
        <dbReference type="SAM" id="MobiDB-lite"/>
    </source>
</evidence>
<dbReference type="EMBL" id="UINC01052665">
    <property type="protein sequence ID" value="SVB68254.1"/>
    <property type="molecule type" value="Genomic_DNA"/>
</dbReference>
<feature type="region of interest" description="Disordered" evidence="1">
    <location>
        <begin position="1"/>
        <end position="34"/>
    </location>
</feature>
<gene>
    <name evidence="2" type="ORF">METZ01_LOCUS221108</name>
</gene>